<dbReference type="InterPro" id="IPR002099">
    <property type="entry name" value="MutL/Mlh/PMS"/>
</dbReference>
<reference evidence="9" key="1">
    <citation type="submission" date="2009-12" db="EMBL/GenBank/DDBJ databases">
        <title>Complete sequence of Treponema primitia strain ZAS-2.</title>
        <authorList>
            <person name="Tetu S.G."/>
            <person name="Matson E."/>
            <person name="Ren Q."/>
            <person name="Seshadri R."/>
            <person name="Elbourne L."/>
            <person name="Hassan K.A."/>
            <person name="Durkin A."/>
            <person name="Radune D."/>
            <person name="Mohamoud Y."/>
            <person name="Shay R."/>
            <person name="Jin S."/>
            <person name="Zhang X."/>
            <person name="Lucey K."/>
            <person name="Ballor N.R."/>
            <person name="Ottesen E."/>
            <person name="Rosenthal R."/>
            <person name="Allen A."/>
            <person name="Leadbetter J.R."/>
            <person name="Paulsen I.T."/>
        </authorList>
    </citation>
    <scope>NUCLEOTIDE SEQUENCE [LARGE SCALE GENOMIC DNA]</scope>
    <source>
        <strain evidence="9">ATCC BAA-887 / DSM 12427 / ZAS-2</strain>
    </source>
</reference>
<dbReference type="GO" id="GO:0032300">
    <property type="term" value="C:mismatch repair complex"/>
    <property type="evidence" value="ECO:0007669"/>
    <property type="project" value="InterPro"/>
</dbReference>
<dbReference type="PROSITE" id="PS00058">
    <property type="entry name" value="DNA_MISMATCH_REPAIR_1"/>
    <property type="match status" value="1"/>
</dbReference>
<dbReference type="Pfam" id="PF01119">
    <property type="entry name" value="DNA_mis_repair"/>
    <property type="match status" value="1"/>
</dbReference>
<dbReference type="HOGENOM" id="CLU_004131_4_1_12"/>
<evidence type="ECO:0000313" key="9">
    <source>
        <dbReference type="Proteomes" id="UP000009223"/>
    </source>
</evidence>
<evidence type="ECO:0000256" key="1">
    <source>
        <dbReference type="ARBA" id="ARBA00006082"/>
    </source>
</evidence>
<proteinExistence type="inferred from homology"/>
<dbReference type="Gene3D" id="3.30.1540.20">
    <property type="entry name" value="MutL, C-terminal domain, dimerisation subdomain"/>
    <property type="match status" value="1"/>
</dbReference>
<comment type="similarity">
    <text evidence="1 5">Belongs to the DNA mismatch repair MutL/HexB family.</text>
</comment>
<evidence type="ECO:0000259" key="6">
    <source>
        <dbReference type="SMART" id="SM00853"/>
    </source>
</evidence>
<comment type="function">
    <text evidence="5">This protein is involved in the repair of mismatches in DNA. It is required for dam-dependent methyl-directed DNA mismatch repair. May act as a 'molecular matchmaker', a protein that promotes the formation of a stable complex between two or more DNA-binding proteins in an ATP-dependent manner without itself being part of a final effector complex.</text>
</comment>
<dbReference type="Gene3D" id="3.30.230.10">
    <property type="match status" value="1"/>
</dbReference>
<feature type="domain" description="DNA mismatch repair protein S5" evidence="7">
    <location>
        <begin position="233"/>
        <end position="351"/>
    </location>
</feature>
<dbReference type="RefSeq" id="WP_015707741.1">
    <property type="nucleotide sequence ID" value="NC_015578.1"/>
</dbReference>
<dbReference type="OrthoDB" id="9763467at2"/>
<evidence type="ECO:0000256" key="3">
    <source>
        <dbReference type="ARBA" id="ARBA00022763"/>
    </source>
</evidence>
<dbReference type="SMART" id="SM00853">
    <property type="entry name" value="MutL_C"/>
    <property type="match status" value="1"/>
</dbReference>
<accession>F5YH36</accession>
<dbReference type="CDD" id="cd00782">
    <property type="entry name" value="MutL_Trans"/>
    <property type="match status" value="1"/>
</dbReference>
<organism evidence="8 9">
    <name type="scientific">Treponema primitia (strain ATCC BAA-887 / DSM 12427 / ZAS-2)</name>
    <dbReference type="NCBI Taxonomy" id="545694"/>
    <lineage>
        <taxon>Bacteria</taxon>
        <taxon>Pseudomonadati</taxon>
        <taxon>Spirochaetota</taxon>
        <taxon>Spirochaetia</taxon>
        <taxon>Spirochaetales</taxon>
        <taxon>Treponemataceae</taxon>
        <taxon>Treponema</taxon>
    </lineage>
</organism>
<gene>
    <name evidence="5" type="primary">mutL</name>
    <name evidence="8" type="ordered locus">TREPR_2468</name>
</gene>
<dbReference type="FunFam" id="3.30.565.10:FF:000003">
    <property type="entry name" value="DNA mismatch repair endonuclease MutL"/>
    <property type="match status" value="1"/>
</dbReference>
<dbReference type="InterPro" id="IPR038973">
    <property type="entry name" value="MutL/Mlh/Pms-like"/>
</dbReference>
<dbReference type="CDD" id="cd16926">
    <property type="entry name" value="HATPase_MutL-MLH-PMS-like"/>
    <property type="match status" value="1"/>
</dbReference>
<dbReference type="InterPro" id="IPR014790">
    <property type="entry name" value="MutL_C"/>
</dbReference>
<dbReference type="Gene3D" id="3.30.565.10">
    <property type="entry name" value="Histidine kinase-like ATPase, C-terminal domain"/>
    <property type="match status" value="1"/>
</dbReference>
<dbReference type="KEGG" id="tpi:TREPR_2468"/>
<keyword evidence="3 5" id="KW-0227">DNA damage</keyword>
<keyword evidence="9" id="KW-1185">Reference proteome</keyword>
<dbReference type="eggNOG" id="COG0323">
    <property type="taxonomic scope" value="Bacteria"/>
</dbReference>
<dbReference type="InterPro" id="IPR014721">
    <property type="entry name" value="Ribsml_uS5_D2-typ_fold_subgr"/>
</dbReference>
<dbReference type="SMART" id="SM01340">
    <property type="entry name" value="DNA_mis_repair"/>
    <property type="match status" value="1"/>
</dbReference>
<dbReference type="SUPFAM" id="SSF54211">
    <property type="entry name" value="Ribosomal protein S5 domain 2-like"/>
    <property type="match status" value="1"/>
</dbReference>
<dbReference type="InterPro" id="IPR037198">
    <property type="entry name" value="MutL_C_sf"/>
</dbReference>
<dbReference type="InterPro" id="IPR020667">
    <property type="entry name" value="DNA_mismatch_repair_MutL"/>
</dbReference>
<evidence type="ECO:0000259" key="7">
    <source>
        <dbReference type="SMART" id="SM01340"/>
    </source>
</evidence>
<dbReference type="PANTHER" id="PTHR10073:SF12">
    <property type="entry name" value="DNA MISMATCH REPAIR PROTEIN MLH1"/>
    <property type="match status" value="1"/>
</dbReference>
<dbReference type="SUPFAM" id="SSF55874">
    <property type="entry name" value="ATPase domain of HSP90 chaperone/DNA topoisomerase II/histidine kinase"/>
    <property type="match status" value="1"/>
</dbReference>
<evidence type="ECO:0000313" key="8">
    <source>
        <dbReference type="EMBL" id="AEF84371.1"/>
    </source>
</evidence>
<evidence type="ECO:0000256" key="4">
    <source>
        <dbReference type="ARBA" id="ARBA00023204"/>
    </source>
</evidence>
<evidence type="ECO:0000256" key="2">
    <source>
        <dbReference type="ARBA" id="ARBA00021975"/>
    </source>
</evidence>
<dbReference type="GO" id="GO:0006298">
    <property type="term" value="P:mismatch repair"/>
    <property type="evidence" value="ECO:0007669"/>
    <property type="project" value="UniProtKB-UniRule"/>
</dbReference>
<name>F5YH36_TREPZ</name>
<dbReference type="InterPro" id="IPR036890">
    <property type="entry name" value="HATPase_C_sf"/>
</dbReference>
<evidence type="ECO:0000256" key="5">
    <source>
        <dbReference type="HAMAP-Rule" id="MF_00149"/>
    </source>
</evidence>
<dbReference type="Gene3D" id="3.30.1370.100">
    <property type="entry name" value="MutL, C-terminal domain, regulatory subdomain"/>
    <property type="match status" value="1"/>
</dbReference>
<dbReference type="Proteomes" id="UP000009223">
    <property type="component" value="Chromosome"/>
</dbReference>
<dbReference type="GO" id="GO:0005524">
    <property type="term" value="F:ATP binding"/>
    <property type="evidence" value="ECO:0007669"/>
    <property type="project" value="InterPro"/>
</dbReference>
<dbReference type="EMBL" id="CP001843">
    <property type="protein sequence ID" value="AEF84371.1"/>
    <property type="molecule type" value="Genomic_DNA"/>
</dbReference>
<dbReference type="InterPro" id="IPR042121">
    <property type="entry name" value="MutL_C_regsub"/>
</dbReference>
<dbReference type="Pfam" id="PF08676">
    <property type="entry name" value="MutL_C"/>
    <property type="match status" value="1"/>
</dbReference>
<dbReference type="InterPro" id="IPR042120">
    <property type="entry name" value="MutL_C_dimsub"/>
</dbReference>
<dbReference type="Pfam" id="PF13589">
    <property type="entry name" value="HATPase_c_3"/>
    <property type="match status" value="1"/>
</dbReference>
<dbReference type="HAMAP" id="MF_00149">
    <property type="entry name" value="DNA_mis_repair"/>
    <property type="match status" value="1"/>
</dbReference>
<dbReference type="STRING" id="545694.TREPR_2468"/>
<reference evidence="8 9" key="2">
    <citation type="journal article" date="2011" name="ISME J.">
        <title>RNA-seq reveals cooperative metabolic interactions between two termite-gut spirochete species in co-culture.</title>
        <authorList>
            <person name="Rosenthal A.Z."/>
            <person name="Matson E.G."/>
            <person name="Eldar A."/>
            <person name="Leadbetter J.R."/>
        </authorList>
    </citation>
    <scope>NUCLEOTIDE SEQUENCE [LARGE SCALE GENOMIC DNA]</scope>
    <source>
        <strain evidence="9">ATCC BAA-887 / DSM 12427 / ZAS-2</strain>
    </source>
</reference>
<dbReference type="NCBIfam" id="TIGR00585">
    <property type="entry name" value="mutl"/>
    <property type="match status" value="1"/>
</dbReference>
<dbReference type="AlphaFoldDB" id="F5YH36"/>
<feature type="domain" description="MutL C-terminal dimerisation" evidence="6">
    <location>
        <begin position="477"/>
        <end position="610"/>
    </location>
</feature>
<dbReference type="GO" id="GO:0016887">
    <property type="term" value="F:ATP hydrolysis activity"/>
    <property type="evidence" value="ECO:0007669"/>
    <property type="project" value="InterPro"/>
</dbReference>
<sequence length="652" mass="71379">MAENADAQGTFRLKPALQAAVPEDRRILVLPPEEARKIAAGEVVDRPAALVRELLDNAIDAGGATIDLIIEGGGIGRTEVLDDGAGMSREDLAICWQTHATSKIRSMEDLKTAETLGFRGEALAAVATVSRLEILTSIDGREAWQLTVGPGGGDCHIEQFHRTKGTSVRALGLFDTIPARKRFLKREGSEAALCRQIFLEKALAFPALNFHFTQDGKLKLFLPAVSSRKERFAYALLDNREGAFLQEIAAQGEGFRVTIVVGGPELHRSDRRQQYIFANGRRIQDFSLLQALEYGVQGWFPNGTHPVGAVYIDIDPELADFNIHPAKREARFKDPGEIHHCISSALRNFMHHLNPGISAPYLPDANAVANQPTLPYQGGPGSRAPQNWADRGDPASFLGQAPFATQFPAHASSALALEALLERPPAFAPLPGRNRGEKADMAVEPEPIYGEADTSGMVAESGTVYDESKASELRVRLAGRAFGLFLLVEKGARLFVIDQHAAHERILYDRFLSKPILAQELLVPIPFSTESEDDDTFLSARREELEKLGISIGNEGEGRWIIEALPAGWQLGDGETVEEILKLRTAGENIAERWAATLSCHAAVKDGDYLDDTSARELAEAALALPIHRCPHGRPIWVEISREELFRGVQRT</sequence>
<dbReference type="SUPFAM" id="SSF118116">
    <property type="entry name" value="DNA mismatch repair protein MutL"/>
    <property type="match status" value="1"/>
</dbReference>
<dbReference type="InterPro" id="IPR020568">
    <property type="entry name" value="Ribosomal_Su5_D2-typ_SF"/>
</dbReference>
<dbReference type="InterPro" id="IPR014762">
    <property type="entry name" value="DNA_mismatch_repair_CS"/>
</dbReference>
<keyword evidence="4 5" id="KW-0234">DNA repair</keyword>
<dbReference type="GO" id="GO:0030983">
    <property type="term" value="F:mismatched DNA binding"/>
    <property type="evidence" value="ECO:0007669"/>
    <property type="project" value="InterPro"/>
</dbReference>
<dbReference type="InterPro" id="IPR013507">
    <property type="entry name" value="DNA_mismatch_S5_2-like"/>
</dbReference>
<dbReference type="PANTHER" id="PTHR10073">
    <property type="entry name" value="DNA MISMATCH REPAIR PROTEIN MLH, PMS, MUTL"/>
    <property type="match status" value="1"/>
</dbReference>
<dbReference type="GO" id="GO:0140664">
    <property type="term" value="F:ATP-dependent DNA damage sensor activity"/>
    <property type="evidence" value="ECO:0007669"/>
    <property type="project" value="InterPro"/>
</dbReference>
<protein>
    <recommendedName>
        <fullName evidence="2 5">DNA mismatch repair protein MutL</fullName>
    </recommendedName>
</protein>